<feature type="compositionally biased region" description="Polar residues" evidence="2">
    <location>
        <begin position="135"/>
        <end position="145"/>
    </location>
</feature>
<keyword evidence="3" id="KW-0614">Plasmid</keyword>
<keyword evidence="1" id="KW-0175">Coiled coil</keyword>
<dbReference type="RefSeq" id="WP_172689397.1">
    <property type="nucleotide sequence ID" value="NZ_KY270848.1"/>
</dbReference>
<feature type="compositionally biased region" description="Basic and acidic residues" evidence="2">
    <location>
        <begin position="183"/>
        <end position="202"/>
    </location>
</feature>
<name>A0A1W6QWM2_ENTFL</name>
<feature type="compositionally biased region" description="Low complexity" evidence="2">
    <location>
        <begin position="219"/>
        <end position="235"/>
    </location>
</feature>
<protein>
    <submittedName>
        <fullName evidence="3">Uncharacterized protein</fullName>
    </submittedName>
</protein>
<geneLocation type="plasmid" evidence="3">
    <name>pGTC2</name>
</geneLocation>
<dbReference type="AlphaFoldDB" id="A0A1W6QWM2"/>
<feature type="coiled-coil region" evidence="1">
    <location>
        <begin position="321"/>
        <end position="391"/>
    </location>
</feature>
<evidence type="ECO:0000256" key="2">
    <source>
        <dbReference type="SAM" id="MobiDB-lite"/>
    </source>
</evidence>
<evidence type="ECO:0000256" key="1">
    <source>
        <dbReference type="SAM" id="Coils"/>
    </source>
</evidence>
<sequence length="432" mass="49901">MFSLPLKKATYRFELTVSETIQKQAIQSAPSLINYVIGVNNALIQREEAGWLIIKKYKQTKKGEQLLMAKKIELPLYEDNPYFDELLTPFYTKKPLAFEPVDELEEKEEVESNNQSVPEMPEEMKALLAQNQLVEGGNKSQVEGKSSQEKEGGTSEEPSVEEDKAEVEKLRAQLLQKEQEVQRLKQENKRNQEEKQEAHEEEQPTSVNEPTTSTPFEKPSVSTEPVVSSVSSDVPQMAPISSQLTTQSVSELLATLSQEMREKLEVLLQEERRVMEEEMRQLDKRSEIRPNVQSQIEQERSVALQVEEQRLTVEKQALCQAEQERHEKRMAEIEAQIEEEKQQRFSEIKQRLEEKEIQLIAQSYAQQTEILERMLQEKKEALSRRQQEVNEGLNQQVSQLLATFNTKHNEVIAQLEAQKQRSAPVILEKQIS</sequence>
<feature type="region of interest" description="Disordered" evidence="2">
    <location>
        <begin position="135"/>
        <end position="168"/>
    </location>
</feature>
<feature type="compositionally biased region" description="Polar residues" evidence="2">
    <location>
        <begin position="204"/>
        <end position="215"/>
    </location>
</feature>
<feature type="coiled-coil region" evidence="1">
    <location>
        <begin position="253"/>
        <end position="285"/>
    </location>
</feature>
<reference evidence="3" key="1">
    <citation type="submission" date="2016-11" db="EMBL/GenBank/DDBJ databases">
        <title>Characterization of a Plasmid Isolated from Enterococcus faecalis found in the Fecal Material of a Blue Whale.</title>
        <authorList>
            <person name="McLaughlin R."/>
        </authorList>
    </citation>
    <scope>NUCLEOTIDE SEQUENCE</scope>
    <source>
        <strain evidence="3">2</strain>
        <plasmid evidence="3">pGTC2</plasmid>
    </source>
</reference>
<organism evidence="3">
    <name type="scientific">Enterococcus faecalis</name>
    <name type="common">Streptococcus faecalis</name>
    <dbReference type="NCBI Taxonomy" id="1351"/>
    <lineage>
        <taxon>Bacteria</taxon>
        <taxon>Bacillati</taxon>
        <taxon>Bacillota</taxon>
        <taxon>Bacilli</taxon>
        <taxon>Lactobacillales</taxon>
        <taxon>Enterococcaceae</taxon>
        <taxon>Enterococcus</taxon>
    </lineage>
</organism>
<feature type="region of interest" description="Disordered" evidence="2">
    <location>
        <begin position="183"/>
        <end position="247"/>
    </location>
</feature>
<evidence type="ECO:0000313" key="3">
    <source>
        <dbReference type="EMBL" id="ARO45629.1"/>
    </source>
</evidence>
<dbReference type="EMBL" id="KY270848">
    <property type="protein sequence ID" value="ARO45629.1"/>
    <property type="molecule type" value="Genomic_DNA"/>
</dbReference>
<accession>A0A1W6QWM2</accession>
<proteinExistence type="predicted"/>